<dbReference type="RefSeq" id="YP_004323572.1">
    <property type="nucleotide sequence ID" value="NC_015284.1"/>
</dbReference>
<dbReference type="OrthoDB" id="40814at10239"/>
<gene>
    <name evidence="1" type="ORF">PHM2_203</name>
</gene>
<name>E3ST53_9CAUD</name>
<organism evidence="1 2">
    <name type="scientific">Prochlorococcus phage P-HM2</name>
    <dbReference type="NCBI Taxonomy" id="445696"/>
    <lineage>
        <taxon>Viruses</taxon>
        <taxon>Duplodnaviria</taxon>
        <taxon>Heunggongvirae</taxon>
        <taxon>Uroviricota</taxon>
        <taxon>Caudoviricetes</taxon>
        <taxon>Eurybiavirus</taxon>
        <taxon>Eurybiavirus PHM2</taxon>
    </lineage>
</organism>
<protein>
    <submittedName>
        <fullName evidence="1">Uncharacterized protein</fullName>
    </submittedName>
</protein>
<evidence type="ECO:0000313" key="2">
    <source>
        <dbReference type="Proteomes" id="UP000006538"/>
    </source>
</evidence>
<dbReference type="Proteomes" id="UP000006538">
    <property type="component" value="Segment"/>
</dbReference>
<keyword evidence="2" id="KW-1185">Reference proteome</keyword>
<dbReference type="GeneID" id="10328074"/>
<reference evidence="1 2" key="1">
    <citation type="journal article" date="2010" name="Environ. Microbiol.">
        <title>Genomic analysis of oceanic cyanobacterial myoviruses compared with T4-like myoviruses from diverse hosts and environments.</title>
        <authorList>
            <person name="Sullivan M.B."/>
            <person name="Huang K.H."/>
            <person name="Ignacio-Espinoza J.C."/>
            <person name="Berlin A.M."/>
            <person name="Kelly L."/>
            <person name="Weigele P.R."/>
            <person name="DeFrancesco A.S."/>
            <person name="Kern S.E."/>
            <person name="Thompson L.R."/>
            <person name="Young S."/>
            <person name="Yandava C."/>
            <person name="Fu R."/>
            <person name="Krastins B."/>
            <person name="Chase M."/>
            <person name="Sarracino D."/>
            <person name="Osburne M.S."/>
            <person name="Henn M.R."/>
            <person name="Chisholm S.W."/>
        </authorList>
    </citation>
    <scope>NUCLEOTIDE SEQUENCE [LARGE SCALE GENOMIC DNA]</scope>
    <source>
        <strain evidence="1">M4-259</strain>
    </source>
</reference>
<dbReference type="EMBL" id="GU075905">
    <property type="protein sequence ID" value="ADO99981.1"/>
    <property type="molecule type" value="Genomic_DNA"/>
</dbReference>
<accession>E3ST53</accession>
<proteinExistence type="predicted"/>
<dbReference type="KEGG" id="vg:10328074"/>
<sequence>MIILQTILNNIPPGSRDLLEFGFFLSVGITAGSLGLLS</sequence>
<evidence type="ECO:0000313" key="1">
    <source>
        <dbReference type="EMBL" id="ADO99981.1"/>
    </source>
</evidence>